<evidence type="ECO:0000313" key="12">
    <source>
        <dbReference type="Proteomes" id="UP000216147"/>
    </source>
</evidence>
<dbReference type="InterPro" id="IPR003439">
    <property type="entry name" value="ABC_transporter-like_ATP-bd"/>
</dbReference>
<accession>A0A258HJY5</accession>
<feature type="domain" description="ABC transmembrane type-1" evidence="10">
    <location>
        <begin position="28"/>
        <end position="308"/>
    </location>
</feature>
<comment type="subcellular location">
    <subcellularLocation>
        <location evidence="1">Cell membrane</location>
        <topology evidence="1">Multi-pass membrane protein</topology>
    </subcellularLocation>
</comment>
<dbReference type="InterPro" id="IPR014216">
    <property type="entry name" value="ABC_transptr_CydD"/>
</dbReference>
<feature type="transmembrane region" description="Helical" evidence="8">
    <location>
        <begin position="25"/>
        <end position="49"/>
    </location>
</feature>
<dbReference type="CDD" id="cd18584">
    <property type="entry name" value="ABC_6TM_AarD_CydD"/>
    <property type="match status" value="1"/>
</dbReference>
<evidence type="ECO:0000259" key="10">
    <source>
        <dbReference type="PROSITE" id="PS50929"/>
    </source>
</evidence>
<keyword evidence="4" id="KW-0067">ATP-binding</keyword>
<dbReference type="InterPro" id="IPR036640">
    <property type="entry name" value="ABC1_TM_sf"/>
</dbReference>
<protein>
    <submittedName>
        <fullName evidence="11">Thiol reductant ABC exporter subunit CydD</fullName>
    </submittedName>
</protein>
<dbReference type="NCBIfam" id="TIGR02857">
    <property type="entry name" value="CydD"/>
    <property type="match status" value="1"/>
</dbReference>
<dbReference type="SUPFAM" id="SSF90123">
    <property type="entry name" value="ABC transporter transmembrane region"/>
    <property type="match status" value="1"/>
</dbReference>
<keyword evidence="6 8" id="KW-0472">Membrane</keyword>
<dbReference type="Pfam" id="PF00005">
    <property type="entry name" value="ABC_tran"/>
    <property type="match status" value="1"/>
</dbReference>
<dbReference type="SMART" id="SM00382">
    <property type="entry name" value="AAA"/>
    <property type="match status" value="1"/>
</dbReference>
<dbReference type="PROSITE" id="PS50929">
    <property type="entry name" value="ABC_TM1F"/>
    <property type="match status" value="1"/>
</dbReference>
<evidence type="ECO:0000256" key="4">
    <source>
        <dbReference type="ARBA" id="ARBA00022840"/>
    </source>
</evidence>
<gene>
    <name evidence="11" type="ORF">B7Y86_07510</name>
</gene>
<keyword evidence="3" id="KW-0547">Nucleotide-binding</keyword>
<dbReference type="InterPro" id="IPR003593">
    <property type="entry name" value="AAA+_ATPase"/>
</dbReference>
<evidence type="ECO:0000259" key="9">
    <source>
        <dbReference type="PROSITE" id="PS50893"/>
    </source>
</evidence>
<dbReference type="PANTHER" id="PTHR24221:SF261">
    <property type="entry name" value="GLUTATHIONE_L-CYSTEINE TRANSPORT SYSTEM ATP-BINDING_PERMEASE PROTEIN CYDD"/>
    <property type="match status" value="1"/>
</dbReference>
<evidence type="ECO:0000256" key="7">
    <source>
        <dbReference type="SAM" id="MobiDB-lite"/>
    </source>
</evidence>
<dbReference type="InterPro" id="IPR017871">
    <property type="entry name" value="ABC_transporter-like_CS"/>
</dbReference>
<dbReference type="SUPFAM" id="SSF52540">
    <property type="entry name" value="P-loop containing nucleoside triphosphate hydrolases"/>
    <property type="match status" value="1"/>
</dbReference>
<comment type="caution">
    <text evidence="11">The sequence shown here is derived from an EMBL/GenBank/DDBJ whole genome shotgun (WGS) entry which is preliminary data.</text>
</comment>
<evidence type="ECO:0000313" key="11">
    <source>
        <dbReference type="EMBL" id="OYX56623.1"/>
    </source>
</evidence>
<feature type="transmembrane region" description="Helical" evidence="8">
    <location>
        <begin position="61"/>
        <end position="78"/>
    </location>
</feature>
<dbReference type="GO" id="GO:0140359">
    <property type="term" value="F:ABC-type transporter activity"/>
    <property type="evidence" value="ECO:0007669"/>
    <property type="project" value="InterPro"/>
</dbReference>
<dbReference type="Pfam" id="PF00664">
    <property type="entry name" value="ABC_membrane"/>
    <property type="match status" value="1"/>
</dbReference>
<feature type="transmembrane region" description="Helical" evidence="8">
    <location>
        <begin position="136"/>
        <end position="155"/>
    </location>
</feature>
<dbReference type="Gene3D" id="3.40.50.300">
    <property type="entry name" value="P-loop containing nucleotide triphosphate hydrolases"/>
    <property type="match status" value="1"/>
</dbReference>
<dbReference type="EMBL" id="NCEQ01000007">
    <property type="protein sequence ID" value="OYX56623.1"/>
    <property type="molecule type" value="Genomic_DNA"/>
</dbReference>
<feature type="transmembrane region" description="Helical" evidence="8">
    <location>
        <begin position="238"/>
        <end position="259"/>
    </location>
</feature>
<organism evidence="11 12">
    <name type="scientific">Brevundimonas subvibrioides</name>
    <dbReference type="NCBI Taxonomy" id="74313"/>
    <lineage>
        <taxon>Bacteria</taxon>
        <taxon>Pseudomonadati</taxon>
        <taxon>Pseudomonadota</taxon>
        <taxon>Alphaproteobacteria</taxon>
        <taxon>Caulobacterales</taxon>
        <taxon>Caulobacteraceae</taxon>
        <taxon>Brevundimonas</taxon>
    </lineage>
</organism>
<dbReference type="PROSITE" id="PS00211">
    <property type="entry name" value="ABC_TRANSPORTER_1"/>
    <property type="match status" value="1"/>
</dbReference>
<evidence type="ECO:0000256" key="1">
    <source>
        <dbReference type="ARBA" id="ARBA00004651"/>
    </source>
</evidence>
<dbReference type="InterPro" id="IPR011527">
    <property type="entry name" value="ABC1_TM_dom"/>
</dbReference>
<keyword evidence="5 8" id="KW-1133">Transmembrane helix</keyword>
<keyword evidence="2 8" id="KW-0812">Transmembrane</keyword>
<dbReference type="PANTHER" id="PTHR24221">
    <property type="entry name" value="ATP-BINDING CASSETTE SUB-FAMILY B"/>
    <property type="match status" value="1"/>
</dbReference>
<feature type="domain" description="ABC transporter" evidence="9">
    <location>
        <begin position="339"/>
        <end position="537"/>
    </location>
</feature>
<feature type="region of interest" description="Disordered" evidence="7">
    <location>
        <begin position="311"/>
        <end position="331"/>
    </location>
</feature>
<evidence type="ECO:0000256" key="3">
    <source>
        <dbReference type="ARBA" id="ARBA00022741"/>
    </source>
</evidence>
<evidence type="ECO:0000256" key="8">
    <source>
        <dbReference type="SAM" id="Phobius"/>
    </source>
</evidence>
<dbReference type="GO" id="GO:0005886">
    <property type="term" value="C:plasma membrane"/>
    <property type="evidence" value="ECO:0007669"/>
    <property type="project" value="UniProtKB-SubCell"/>
</dbReference>
<dbReference type="Proteomes" id="UP000216147">
    <property type="component" value="Unassembled WGS sequence"/>
</dbReference>
<name>A0A258HJY5_9CAUL</name>
<evidence type="ECO:0000256" key="2">
    <source>
        <dbReference type="ARBA" id="ARBA00022692"/>
    </source>
</evidence>
<sequence length="537" mass="55188">MTADALPTLAPGSWLKAAGRPHRRLLGLSAALVVGDVAPAIGFAAGLGLAIGALEHSVAEAAPWLVLAAASLMLRGWMGQAATFVSATAAAAVKGEVRQGIVADLFAGRRPAAAALTAVVEAVETLDGHVARFAPVRLAATVSPLIVIAVCALASPVVAGILLLTLIPFVVGMALAGGAAAAESRRQFQALERLSGTFLDRVRALPTLLSFQAETRTTREIAGAADELERRTGRVLKVAFVSSAVLEFFSALSVALVAVYCGFNLLRILPFPVPETLDLGRAFFVLALAPEVYAPMRRLAAAYHEKQAAEAAAPSMAGPEPGRPVIAPPSRRWSSAPELDFRSVTIRYGDGAPAITDFDLHVPAGAIVALVGPSGSGKTSLLHLLLGLAPLSSGEVRVGGHGLSHAGAFAGAVGWASQNPVVAPGDLFGNIALARPGASAEEIRDAAARAGLQDDLGRILDERGGGLSGGERRRLGLARALLSPSCLLLLDEPTANLDPESEAAVVEVIRAAAEGRTTLIATHSQAVMALADRVVRL</sequence>
<feature type="compositionally biased region" description="Low complexity" evidence="7">
    <location>
        <begin position="311"/>
        <end position="320"/>
    </location>
</feature>
<feature type="transmembrane region" description="Helical" evidence="8">
    <location>
        <begin position="161"/>
        <end position="182"/>
    </location>
</feature>
<evidence type="ECO:0000256" key="5">
    <source>
        <dbReference type="ARBA" id="ARBA00022989"/>
    </source>
</evidence>
<dbReference type="InterPro" id="IPR027417">
    <property type="entry name" value="P-loop_NTPase"/>
</dbReference>
<dbReference type="PROSITE" id="PS50893">
    <property type="entry name" value="ABC_TRANSPORTER_2"/>
    <property type="match status" value="1"/>
</dbReference>
<reference evidence="11 12" key="1">
    <citation type="submission" date="2017-03" db="EMBL/GenBank/DDBJ databases">
        <title>Lifting the veil on microbial sulfur biogeochemistry in mining wastewaters.</title>
        <authorList>
            <person name="Kantor R.S."/>
            <person name="Colenbrander Nelson T."/>
            <person name="Marshall S."/>
            <person name="Bennett D."/>
            <person name="Apte S."/>
            <person name="Camacho D."/>
            <person name="Thomas B.C."/>
            <person name="Warren L.A."/>
            <person name="Banfield J.F."/>
        </authorList>
    </citation>
    <scope>NUCLEOTIDE SEQUENCE [LARGE SCALE GENOMIC DNA]</scope>
    <source>
        <strain evidence="11">32-68-21</strain>
    </source>
</reference>
<dbReference type="GO" id="GO:0016887">
    <property type="term" value="F:ATP hydrolysis activity"/>
    <property type="evidence" value="ECO:0007669"/>
    <property type="project" value="InterPro"/>
</dbReference>
<proteinExistence type="predicted"/>
<dbReference type="AlphaFoldDB" id="A0A258HJY5"/>
<dbReference type="GO" id="GO:0005524">
    <property type="term" value="F:ATP binding"/>
    <property type="evidence" value="ECO:0007669"/>
    <property type="project" value="UniProtKB-KW"/>
</dbReference>
<dbReference type="Gene3D" id="1.20.1560.10">
    <property type="entry name" value="ABC transporter type 1, transmembrane domain"/>
    <property type="match status" value="1"/>
</dbReference>
<dbReference type="InterPro" id="IPR039421">
    <property type="entry name" value="Type_1_exporter"/>
</dbReference>
<dbReference type="GO" id="GO:0042883">
    <property type="term" value="P:cysteine transport"/>
    <property type="evidence" value="ECO:0007669"/>
    <property type="project" value="InterPro"/>
</dbReference>
<dbReference type="GO" id="GO:0034040">
    <property type="term" value="F:ATPase-coupled lipid transmembrane transporter activity"/>
    <property type="evidence" value="ECO:0007669"/>
    <property type="project" value="TreeGrafter"/>
</dbReference>
<evidence type="ECO:0000256" key="6">
    <source>
        <dbReference type="ARBA" id="ARBA00023136"/>
    </source>
</evidence>